<dbReference type="GO" id="GO:0005524">
    <property type="term" value="F:ATP binding"/>
    <property type="evidence" value="ECO:0007669"/>
    <property type="project" value="UniProtKB-KW"/>
</dbReference>
<dbReference type="Proteomes" id="UP001201262">
    <property type="component" value="Unassembled WGS sequence"/>
</dbReference>
<dbReference type="GO" id="GO:0003723">
    <property type="term" value="F:RNA binding"/>
    <property type="evidence" value="ECO:0007669"/>
    <property type="project" value="TreeGrafter"/>
</dbReference>
<dbReference type="AlphaFoldDB" id="A0AAD4KM95"/>
<keyword evidence="7" id="KW-1185">Reference proteome</keyword>
<keyword evidence="1" id="KW-0547">Nucleotide-binding</keyword>
<evidence type="ECO:0000313" key="7">
    <source>
        <dbReference type="Proteomes" id="UP001201262"/>
    </source>
</evidence>
<dbReference type="RefSeq" id="XP_046070891.1">
    <property type="nucleotide sequence ID" value="XM_046209705.1"/>
</dbReference>
<dbReference type="SUPFAM" id="SSF52540">
    <property type="entry name" value="P-loop containing nucleoside triphosphate hydrolases"/>
    <property type="match status" value="1"/>
</dbReference>
<dbReference type="InterPro" id="IPR007502">
    <property type="entry name" value="Helicase-assoc_dom"/>
</dbReference>
<keyword evidence="4" id="KW-0067">ATP-binding</keyword>
<evidence type="ECO:0000256" key="4">
    <source>
        <dbReference type="ARBA" id="ARBA00022840"/>
    </source>
</evidence>
<keyword evidence="3" id="KW-0347">Helicase</keyword>
<proteinExistence type="predicted"/>
<dbReference type="SMART" id="SM00847">
    <property type="entry name" value="HA2"/>
    <property type="match status" value="1"/>
</dbReference>
<gene>
    <name evidence="6" type="ORF">BGW36DRAFT_178982</name>
</gene>
<organism evidence="6 7">
    <name type="scientific">Talaromyces proteolyticus</name>
    <dbReference type="NCBI Taxonomy" id="1131652"/>
    <lineage>
        <taxon>Eukaryota</taxon>
        <taxon>Fungi</taxon>
        <taxon>Dikarya</taxon>
        <taxon>Ascomycota</taxon>
        <taxon>Pezizomycotina</taxon>
        <taxon>Eurotiomycetes</taxon>
        <taxon>Eurotiomycetidae</taxon>
        <taxon>Eurotiales</taxon>
        <taxon>Trichocomaceae</taxon>
        <taxon>Talaromyces</taxon>
        <taxon>Talaromyces sect. Bacilispori</taxon>
    </lineage>
</organism>
<accession>A0AAD4KM95</accession>
<dbReference type="Pfam" id="PF21010">
    <property type="entry name" value="HA2_C"/>
    <property type="match status" value="1"/>
</dbReference>
<evidence type="ECO:0000256" key="1">
    <source>
        <dbReference type="ARBA" id="ARBA00022741"/>
    </source>
</evidence>
<sequence length="373" mass="42743">MLRLSLQDLVLRVKICNLGEVEQTLLEAMDPPSSKNIRRAIESLKEVKALTSNEGLTTLGKQLAKLPLDVFLGKLIIYGAIFKCLDACVSIAAILSSKSPFVNTLGSNTQRDLARLSFKRGDSDLLTVYNAYLSWRKVKNTPGVNEYSFCRKNFLSPQTFLNIEDIKTQLLVSIVDAGLLKLDADEQASLRRTRVTSRSRNFFVVPERVDVNNSNDLVVNSVIAWSFYPKLVIREGKGWRNITNNQNIRLHPTSVNKQPDHSVKWLSFYHIMQARSKFYNAHETSAVEDFAVAMLCGEPEFKMYSGIISIDNNRVRFSVRDWKQMLAFKTLTTRVREVLTEIIRNPQKKLSHQQREWMEIWQQVFSAKGHEKK</sequence>
<evidence type="ECO:0000256" key="2">
    <source>
        <dbReference type="ARBA" id="ARBA00022801"/>
    </source>
</evidence>
<evidence type="ECO:0000256" key="3">
    <source>
        <dbReference type="ARBA" id="ARBA00022806"/>
    </source>
</evidence>
<name>A0AAD4KM95_9EURO</name>
<dbReference type="PANTHER" id="PTHR18934">
    <property type="entry name" value="ATP-DEPENDENT RNA HELICASE"/>
    <property type="match status" value="1"/>
</dbReference>
<dbReference type="FunFam" id="1.20.120.1080:FF:000002">
    <property type="entry name" value="Putative ATP-dependent RNA helicase DHX36"/>
    <property type="match status" value="1"/>
</dbReference>
<dbReference type="GO" id="GO:0016787">
    <property type="term" value="F:hydrolase activity"/>
    <property type="evidence" value="ECO:0007669"/>
    <property type="project" value="UniProtKB-KW"/>
</dbReference>
<comment type="caution">
    <text evidence="6">The sequence shown here is derived from an EMBL/GenBank/DDBJ whole genome shotgun (WGS) entry which is preliminary data.</text>
</comment>
<dbReference type="InterPro" id="IPR027417">
    <property type="entry name" value="P-loop_NTPase"/>
</dbReference>
<protein>
    <submittedName>
        <fullName evidence="6">Helicase associated domain-containing protein</fullName>
    </submittedName>
</protein>
<dbReference type="Gene3D" id="1.20.120.1080">
    <property type="match status" value="1"/>
</dbReference>
<reference evidence="6" key="1">
    <citation type="submission" date="2021-12" db="EMBL/GenBank/DDBJ databases">
        <title>Convergent genome expansion in fungi linked to evolution of root-endophyte symbiosis.</title>
        <authorList>
            <consortium name="DOE Joint Genome Institute"/>
            <person name="Ke Y.-H."/>
            <person name="Bonito G."/>
            <person name="Liao H.-L."/>
            <person name="Looney B."/>
            <person name="Rojas-Flechas A."/>
            <person name="Nash J."/>
            <person name="Hameed K."/>
            <person name="Schadt C."/>
            <person name="Martin F."/>
            <person name="Crous P.W."/>
            <person name="Miettinen O."/>
            <person name="Magnuson J.K."/>
            <person name="Labbe J."/>
            <person name="Jacobson D."/>
            <person name="Doktycz M.J."/>
            <person name="Veneault-Fourrey C."/>
            <person name="Kuo A."/>
            <person name="Mondo S."/>
            <person name="Calhoun S."/>
            <person name="Riley R."/>
            <person name="Ohm R."/>
            <person name="LaButti K."/>
            <person name="Andreopoulos B."/>
            <person name="Pangilinan J."/>
            <person name="Nolan M."/>
            <person name="Tritt A."/>
            <person name="Clum A."/>
            <person name="Lipzen A."/>
            <person name="Daum C."/>
            <person name="Barry K."/>
            <person name="Grigoriev I.V."/>
            <person name="Vilgalys R."/>
        </authorList>
    </citation>
    <scope>NUCLEOTIDE SEQUENCE</scope>
    <source>
        <strain evidence="6">PMI_201</strain>
    </source>
</reference>
<dbReference type="InterPro" id="IPR011709">
    <property type="entry name" value="DEAD-box_helicase_OB_fold"/>
</dbReference>
<dbReference type="EMBL" id="JAJTJA010000007">
    <property type="protein sequence ID" value="KAH8695953.1"/>
    <property type="molecule type" value="Genomic_DNA"/>
</dbReference>
<dbReference type="GO" id="GO:0004386">
    <property type="term" value="F:helicase activity"/>
    <property type="evidence" value="ECO:0007669"/>
    <property type="project" value="UniProtKB-KW"/>
</dbReference>
<keyword evidence="2" id="KW-0378">Hydrolase</keyword>
<dbReference type="GeneID" id="70239992"/>
<evidence type="ECO:0000259" key="5">
    <source>
        <dbReference type="SMART" id="SM00847"/>
    </source>
</evidence>
<dbReference type="Pfam" id="PF07717">
    <property type="entry name" value="OB_NTP_bind"/>
    <property type="match status" value="1"/>
</dbReference>
<feature type="domain" description="Helicase-associated" evidence="5">
    <location>
        <begin position="39"/>
        <end position="129"/>
    </location>
</feature>
<dbReference type="PANTHER" id="PTHR18934:SF145">
    <property type="entry name" value="ATP-DEPENDENT RNA HELICASE DHX57-RELATED"/>
    <property type="match status" value="1"/>
</dbReference>
<evidence type="ECO:0000313" key="6">
    <source>
        <dbReference type="EMBL" id="KAH8695953.1"/>
    </source>
</evidence>